<feature type="domain" description="G-protein coupled receptors family 1 profile" evidence="12">
    <location>
        <begin position="46"/>
        <end position="297"/>
    </location>
</feature>
<dbReference type="InterPro" id="IPR000276">
    <property type="entry name" value="GPCR_Rhodpsn"/>
</dbReference>
<organism evidence="13 14">
    <name type="scientific">Acropora cervicornis</name>
    <name type="common">Staghorn coral</name>
    <dbReference type="NCBI Taxonomy" id="6130"/>
    <lineage>
        <taxon>Eukaryota</taxon>
        <taxon>Metazoa</taxon>
        <taxon>Cnidaria</taxon>
        <taxon>Anthozoa</taxon>
        <taxon>Hexacorallia</taxon>
        <taxon>Scleractinia</taxon>
        <taxon>Astrocoeniina</taxon>
        <taxon>Acroporidae</taxon>
        <taxon>Acropora</taxon>
    </lineage>
</organism>
<dbReference type="PRINTS" id="PR00237">
    <property type="entry name" value="GPCRRHODOPSN"/>
</dbReference>
<gene>
    <name evidence="13" type="ORF">P5673_017869</name>
</gene>
<name>A0AAD9V3D5_ACRCE</name>
<dbReference type="Pfam" id="PF00001">
    <property type="entry name" value="7tm_1"/>
    <property type="match status" value="1"/>
</dbReference>
<evidence type="ECO:0000256" key="2">
    <source>
        <dbReference type="ARBA" id="ARBA00022475"/>
    </source>
</evidence>
<keyword evidence="9 10" id="KW-0807">Transducer</keyword>
<feature type="transmembrane region" description="Helical" evidence="11">
    <location>
        <begin position="244"/>
        <end position="267"/>
    </location>
</feature>
<keyword evidence="5 10" id="KW-0297">G-protein coupled receptor</keyword>
<keyword evidence="3 10" id="KW-0812">Transmembrane</keyword>
<dbReference type="PANTHER" id="PTHR24246:SF27">
    <property type="entry name" value="ADENOSINE RECEPTOR, ISOFORM A"/>
    <property type="match status" value="1"/>
</dbReference>
<evidence type="ECO:0000313" key="13">
    <source>
        <dbReference type="EMBL" id="KAK2559773.1"/>
    </source>
</evidence>
<evidence type="ECO:0000256" key="7">
    <source>
        <dbReference type="ARBA" id="ARBA00023170"/>
    </source>
</evidence>
<reference evidence="13" key="1">
    <citation type="journal article" date="2023" name="G3 (Bethesda)">
        <title>Whole genome assembly and annotation of the endangered Caribbean coral Acropora cervicornis.</title>
        <authorList>
            <person name="Selwyn J.D."/>
            <person name="Vollmer S.V."/>
        </authorList>
    </citation>
    <scope>NUCLEOTIDE SEQUENCE</scope>
    <source>
        <strain evidence="13">K2</strain>
    </source>
</reference>
<dbReference type="PROSITE" id="PS00237">
    <property type="entry name" value="G_PROTEIN_RECEP_F1_1"/>
    <property type="match status" value="1"/>
</dbReference>
<dbReference type="GO" id="GO:0005886">
    <property type="term" value="C:plasma membrane"/>
    <property type="evidence" value="ECO:0007669"/>
    <property type="project" value="UniProtKB-SubCell"/>
</dbReference>
<dbReference type="GO" id="GO:0004930">
    <property type="term" value="F:G protein-coupled receptor activity"/>
    <property type="evidence" value="ECO:0007669"/>
    <property type="project" value="UniProtKB-KW"/>
</dbReference>
<evidence type="ECO:0000256" key="4">
    <source>
        <dbReference type="ARBA" id="ARBA00022989"/>
    </source>
</evidence>
<protein>
    <submittedName>
        <fullName evidence="13">Beta-2 adrenergic receptor</fullName>
    </submittedName>
</protein>
<keyword evidence="4 11" id="KW-1133">Transmembrane helix</keyword>
<dbReference type="Gene3D" id="1.20.1070.10">
    <property type="entry name" value="Rhodopsin 7-helix transmembrane proteins"/>
    <property type="match status" value="1"/>
</dbReference>
<sequence length="331" mass="38098">MDRDKELTFMEAAIGRNTSHISCAVDFLPPEVGIASFVMCFFTVFGNLLVVIAIVKDPYKELKTIPNYLIMNLAVCDLIVGIPSEFLLGLLSLLDYSEKLKYLYFVAYTSLYFSMVASSLTILTLAFERYVMVEAPFRSKDFLIYSHLKLSIVYIWLLSACAAGLSLLNICNEREYRFIITNAIGFPTVIFMFLIYSRVFYVVRKFIRQDLNNRSVSPRDGLLASDNSLTESIRRREREIAMSVFLFVGAFALCWVPCFVMENVIYLKEETREKLGQTADWVRCSGMVSSLLNPAIYALRYDKFRKAVRGIFRRRTNRFTMLSEDFVRPAV</sequence>
<dbReference type="PROSITE" id="PS50262">
    <property type="entry name" value="G_PROTEIN_RECEP_F1_2"/>
    <property type="match status" value="1"/>
</dbReference>
<evidence type="ECO:0000256" key="11">
    <source>
        <dbReference type="SAM" id="Phobius"/>
    </source>
</evidence>
<dbReference type="PANTHER" id="PTHR24246">
    <property type="entry name" value="OLFACTORY RECEPTOR AND ADENOSINE RECEPTOR"/>
    <property type="match status" value="1"/>
</dbReference>
<comment type="similarity">
    <text evidence="10">Belongs to the G-protein coupled receptor 1 family.</text>
</comment>
<comment type="caution">
    <text evidence="13">The sequence shown here is derived from an EMBL/GenBank/DDBJ whole genome shotgun (WGS) entry which is preliminary data.</text>
</comment>
<evidence type="ECO:0000313" key="14">
    <source>
        <dbReference type="Proteomes" id="UP001249851"/>
    </source>
</evidence>
<dbReference type="EMBL" id="JARQWQ010000039">
    <property type="protein sequence ID" value="KAK2559773.1"/>
    <property type="molecule type" value="Genomic_DNA"/>
</dbReference>
<keyword evidence="7 10" id="KW-0675">Receptor</keyword>
<accession>A0AAD9V3D5</accession>
<keyword evidence="8" id="KW-0325">Glycoprotein</keyword>
<keyword evidence="2" id="KW-1003">Cell membrane</keyword>
<evidence type="ECO:0000259" key="12">
    <source>
        <dbReference type="PROSITE" id="PS50262"/>
    </source>
</evidence>
<reference evidence="13" key="2">
    <citation type="journal article" date="2023" name="Science">
        <title>Genomic signatures of disease resistance in endangered staghorn corals.</title>
        <authorList>
            <person name="Vollmer S.V."/>
            <person name="Selwyn J.D."/>
            <person name="Despard B.A."/>
            <person name="Roesel C.L."/>
        </authorList>
    </citation>
    <scope>NUCLEOTIDE SEQUENCE</scope>
    <source>
        <strain evidence="13">K2</strain>
    </source>
</reference>
<feature type="transmembrane region" description="Helical" evidence="11">
    <location>
        <begin position="67"/>
        <end position="90"/>
    </location>
</feature>
<evidence type="ECO:0000256" key="6">
    <source>
        <dbReference type="ARBA" id="ARBA00023136"/>
    </source>
</evidence>
<keyword evidence="6 11" id="KW-0472">Membrane</keyword>
<feature type="transmembrane region" description="Helical" evidence="11">
    <location>
        <begin position="102"/>
        <end position="127"/>
    </location>
</feature>
<comment type="subcellular location">
    <subcellularLocation>
        <location evidence="1">Cell membrane</location>
        <topology evidence="1">Multi-pass membrane protein</topology>
    </subcellularLocation>
</comment>
<dbReference type="AlphaFoldDB" id="A0AAD9V3D5"/>
<evidence type="ECO:0000256" key="3">
    <source>
        <dbReference type="ARBA" id="ARBA00022692"/>
    </source>
</evidence>
<feature type="transmembrane region" description="Helical" evidence="11">
    <location>
        <begin position="148"/>
        <end position="170"/>
    </location>
</feature>
<dbReference type="SUPFAM" id="SSF81321">
    <property type="entry name" value="Family A G protein-coupled receptor-like"/>
    <property type="match status" value="1"/>
</dbReference>
<dbReference type="SMART" id="SM01381">
    <property type="entry name" value="7TM_GPCR_Srsx"/>
    <property type="match status" value="1"/>
</dbReference>
<keyword evidence="14" id="KW-1185">Reference proteome</keyword>
<dbReference type="Proteomes" id="UP001249851">
    <property type="component" value="Unassembled WGS sequence"/>
</dbReference>
<evidence type="ECO:0000256" key="5">
    <source>
        <dbReference type="ARBA" id="ARBA00023040"/>
    </source>
</evidence>
<evidence type="ECO:0000256" key="10">
    <source>
        <dbReference type="RuleBase" id="RU000688"/>
    </source>
</evidence>
<feature type="transmembrane region" description="Helical" evidence="11">
    <location>
        <begin position="34"/>
        <end position="55"/>
    </location>
</feature>
<proteinExistence type="inferred from homology"/>
<dbReference type="CDD" id="cd00637">
    <property type="entry name" value="7tm_classA_rhodopsin-like"/>
    <property type="match status" value="1"/>
</dbReference>
<evidence type="ECO:0000256" key="1">
    <source>
        <dbReference type="ARBA" id="ARBA00004651"/>
    </source>
</evidence>
<evidence type="ECO:0000256" key="9">
    <source>
        <dbReference type="ARBA" id="ARBA00023224"/>
    </source>
</evidence>
<dbReference type="InterPro" id="IPR017452">
    <property type="entry name" value="GPCR_Rhodpsn_7TM"/>
</dbReference>
<evidence type="ECO:0000256" key="8">
    <source>
        <dbReference type="ARBA" id="ARBA00023180"/>
    </source>
</evidence>
<feature type="transmembrane region" description="Helical" evidence="11">
    <location>
        <begin position="176"/>
        <end position="196"/>
    </location>
</feature>